<evidence type="ECO:0000313" key="5">
    <source>
        <dbReference type="Proteomes" id="UP000756387"/>
    </source>
</evidence>
<dbReference type="InterPro" id="IPR011162">
    <property type="entry name" value="MHC_I/II-like_Ag-recog"/>
</dbReference>
<dbReference type="PANTHER" id="PTHR16675">
    <property type="entry name" value="MHC CLASS I-RELATED"/>
    <property type="match status" value="1"/>
</dbReference>
<evidence type="ECO:0000259" key="3">
    <source>
        <dbReference type="Pfam" id="PF00129"/>
    </source>
</evidence>
<dbReference type="InterPro" id="IPR011161">
    <property type="entry name" value="MHC_I-like_Ag-recog"/>
</dbReference>
<feature type="non-terminal residue" evidence="4">
    <location>
        <position position="80"/>
    </location>
</feature>
<keyword evidence="5" id="KW-1185">Reference proteome</keyword>
<dbReference type="PANTHER" id="PTHR16675:SF193">
    <property type="entry name" value="LOC571647 PROTEIN-RELATED"/>
    <property type="match status" value="1"/>
</dbReference>
<dbReference type="InterPro" id="IPR050208">
    <property type="entry name" value="MHC_class-I_related"/>
</dbReference>
<protein>
    <recommendedName>
        <fullName evidence="3">MHC class I-like antigen recognition-like domain-containing protein</fullName>
    </recommendedName>
</protein>
<feature type="non-terminal residue" evidence="4">
    <location>
        <position position="1"/>
    </location>
</feature>
<feature type="domain" description="MHC class I-like antigen recognition-like" evidence="3">
    <location>
        <begin position="11"/>
        <end position="76"/>
    </location>
</feature>
<evidence type="ECO:0000256" key="2">
    <source>
        <dbReference type="SAM" id="MobiDB-lite"/>
    </source>
</evidence>
<dbReference type="Pfam" id="PF00129">
    <property type="entry name" value="MHC_I"/>
    <property type="match status" value="1"/>
</dbReference>
<dbReference type="InterPro" id="IPR037055">
    <property type="entry name" value="MHC_I-like_Ag-recog_sf"/>
</dbReference>
<keyword evidence="1" id="KW-0325">Glycoprotein</keyword>
<dbReference type="EMBL" id="JADCSA010001065">
    <property type="protein sequence ID" value="MBE7326218.1"/>
    <property type="molecule type" value="Genomic_DNA"/>
</dbReference>
<dbReference type="Proteomes" id="UP000756387">
    <property type="component" value="Unassembled WGS sequence"/>
</dbReference>
<dbReference type="RefSeq" id="WP_193639478.1">
    <property type="nucleotide sequence ID" value="NZ_JADCSA010001065.1"/>
</dbReference>
<accession>A0ABR9RXA2</accession>
<evidence type="ECO:0000256" key="1">
    <source>
        <dbReference type="ARBA" id="ARBA00023180"/>
    </source>
</evidence>
<gene>
    <name evidence="4" type="ORF">IEQ44_16440</name>
</gene>
<reference evidence="4 5" key="1">
    <citation type="submission" date="2020-10" db="EMBL/GenBank/DDBJ databases">
        <title>Nocardioides sp. isolated from sludge.</title>
        <authorList>
            <person name="Zhang X."/>
        </authorList>
    </citation>
    <scope>NUCLEOTIDE SEQUENCE [LARGE SCALE GENOMIC DNA]</scope>
    <source>
        <strain evidence="4 5">Y6</strain>
    </source>
</reference>
<dbReference type="Gene3D" id="3.30.500.10">
    <property type="entry name" value="MHC class I-like antigen recognition-like"/>
    <property type="match status" value="1"/>
</dbReference>
<name>A0ABR9RXA2_9ACTN</name>
<proteinExistence type="predicted"/>
<evidence type="ECO:0000313" key="4">
    <source>
        <dbReference type="EMBL" id="MBE7326218.1"/>
    </source>
</evidence>
<comment type="caution">
    <text evidence="4">The sequence shown here is derived from an EMBL/GenBank/DDBJ whole genome shotgun (WGS) entry which is preliminary data.</text>
</comment>
<feature type="region of interest" description="Disordered" evidence="2">
    <location>
        <begin position="32"/>
        <end position="60"/>
    </location>
</feature>
<dbReference type="SUPFAM" id="SSF54452">
    <property type="entry name" value="MHC antigen-recognition domain"/>
    <property type="match status" value="1"/>
</dbReference>
<organism evidence="4 5">
    <name type="scientific">Nocardioides malaquae</name>
    <dbReference type="NCBI Taxonomy" id="2773426"/>
    <lineage>
        <taxon>Bacteria</taxon>
        <taxon>Bacillati</taxon>
        <taxon>Actinomycetota</taxon>
        <taxon>Actinomycetes</taxon>
        <taxon>Propionibacteriales</taxon>
        <taxon>Nocardioidaceae</taxon>
        <taxon>Nocardioides</taxon>
    </lineage>
</organism>
<sequence>TAFSKPLNLPGIHEFTAMGLLDNRMIDYYDSTTKRKEPKQPWMKEKPDKDNWEKGTEARKSKEQWFKVNLGILKERNRHR</sequence>